<name>A0A2C9KK38_BIOGL</name>
<accession>A0A2C9KK38</accession>
<evidence type="ECO:0000313" key="3">
    <source>
        <dbReference type="Proteomes" id="UP000076420"/>
    </source>
</evidence>
<sequence>DLVHLSKNNINKSRGNIDTKTCIELDSNNDITLQWDDLYVFTWLRIALNQEISELITYLQILFRRDINKTVSYVPCQNKLFYVIKPQTIDVRCDFNGTFKELVLKGRTIQWICTLNINGGRNVALKQSTTQSGAYTDRSHTEEYSNSSNAVDGKALYSFKEKSCAHPYSGNRKEFWSVKFPPRVVTGYVLYDRQECPPGTWGLNCSQCTAQCPHNCQVDDGSCEILCPGFSNPPFCNQTCDSGWFGDGCKYKCHCKEKCDTSGFCTNNICSDGWFGYKCQYRDLMYLVNLDLKRVIFDNNDDTCITSKPDSIILRWNEAYVFTWLRIVVRNETFITDLKIQFQKNEKQSTQFLACQNQRLYLVDSKTMDIWCDLNDTFHQLTITGKAILSLCTLNVNG</sequence>
<dbReference type="VEuPathDB" id="VectorBase:BGLB020619"/>
<dbReference type="PANTHER" id="PTHR24043">
    <property type="entry name" value="SCAVENGER RECEPTOR CLASS F"/>
    <property type="match status" value="1"/>
</dbReference>
<keyword evidence="1" id="KW-0245">EGF-like domain</keyword>
<proteinExistence type="predicted"/>
<dbReference type="VEuPathDB" id="VectorBase:BGLAX_037578"/>
<dbReference type="Gene3D" id="2.170.300.10">
    <property type="entry name" value="Tie2 ligand-binding domain superfamily"/>
    <property type="match status" value="1"/>
</dbReference>
<protein>
    <recommendedName>
        <fullName evidence="4">EGF-like domain-containing protein</fullName>
    </recommendedName>
</protein>
<dbReference type="AlphaFoldDB" id="A0A2C9KK38"/>
<dbReference type="KEGG" id="bgt:106059067"/>
<organism evidence="2 3">
    <name type="scientific">Biomphalaria glabrata</name>
    <name type="common">Bloodfluke planorb</name>
    <name type="synonym">Freshwater snail</name>
    <dbReference type="NCBI Taxonomy" id="6526"/>
    <lineage>
        <taxon>Eukaryota</taxon>
        <taxon>Metazoa</taxon>
        <taxon>Spiralia</taxon>
        <taxon>Lophotrochozoa</taxon>
        <taxon>Mollusca</taxon>
        <taxon>Gastropoda</taxon>
        <taxon>Heterobranchia</taxon>
        <taxon>Euthyneura</taxon>
        <taxon>Panpulmonata</taxon>
        <taxon>Hygrophila</taxon>
        <taxon>Lymnaeoidea</taxon>
        <taxon>Planorbidae</taxon>
        <taxon>Biomphalaria</taxon>
    </lineage>
</organism>
<evidence type="ECO:0000256" key="1">
    <source>
        <dbReference type="ARBA" id="ARBA00022536"/>
    </source>
</evidence>
<dbReference type="EnsemblMetazoa" id="BGLB020619-RA">
    <property type="protein sequence ID" value="BGLB020619-PA"/>
    <property type="gene ID" value="BGLB020619"/>
</dbReference>
<reference evidence="2" key="1">
    <citation type="submission" date="2020-05" db="UniProtKB">
        <authorList>
            <consortium name="EnsemblMetazoa"/>
        </authorList>
    </citation>
    <scope>IDENTIFICATION</scope>
    <source>
        <strain evidence="2">BB02</strain>
    </source>
</reference>
<dbReference type="GO" id="GO:0005044">
    <property type="term" value="F:scavenger receptor activity"/>
    <property type="evidence" value="ECO:0007669"/>
    <property type="project" value="InterPro"/>
</dbReference>
<dbReference type="Proteomes" id="UP000076420">
    <property type="component" value="Unassembled WGS sequence"/>
</dbReference>
<evidence type="ECO:0008006" key="4">
    <source>
        <dbReference type="Google" id="ProtNLM"/>
    </source>
</evidence>
<dbReference type="InterPro" id="IPR042635">
    <property type="entry name" value="MEGF10/SREC1/2-like"/>
</dbReference>
<evidence type="ECO:0000313" key="2">
    <source>
        <dbReference type="EnsemblMetazoa" id="BGLB020619-PA"/>
    </source>
</evidence>
<dbReference type="PANTHER" id="PTHR24043:SF8">
    <property type="entry name" value="EGF-LIKE DOMAIN-CONTAINING PROTEIN"/>
    <property type="match status" value="1"/>
</dbReference>
<gene>
    <name evidence="2" type="primary">106059067</name>
</gene>
<dbReference type="OrthoDB" id="6102375at2759"/>